<protein>
    <recommendedName>
        <fullName evidence="1">Vacuolar protein sorting-associated protein 13 VPS13 adaptor binding domain-containing protein</fullName>
    </recommendedName>
</protein>
<feature type="domain" description="Vacuolar protein sorting-associated protein 13 VPS13 adaptor binding" evidence="1">
    <location>
        <begin position="140"/>
        <end position="365"/>
    </location>
</feature>
<reference evidence="2" key="1">
    <citation type="journal article" date="2023" name="GigaByte">
        <title>Genome assembly of the bearded iris, Iris pallida Lam.</title>
        <authorList>
            <person name="Bruccoleri R.E."/>
            <person name="Oakeley E.J."/>
            <person name="Faust A.M.E."/>
            <person name="Altorfer M."/>
            <person name="Dessus-Babus S."/>
            <person name="Burckhardt D."/>
            <person name="Oertli M."/>
            <person name="Naumann U."/>
            <person name="Petersen F."/>
            <person name="Wong J."/>
        </authorList>
    </citation>
    <scope>NUCLEOTIDE SEQUENCE</scope>
    <source>
        <strain evidence="2">GSM-AAB239-AS_SAM_17_03QT</strain>
    </source>
</reference>
<accession>A0AAX6HZX4</accession>
<dbReference type="GO" id="GO:0045053">
    <property type="term" value="P:protein retention in Golgi apparatus"/>
    <property type="evidence" value="ECO:0007669"/>
    <property type="project" value="TreeGrafter"/>
</dbReference>
<proteinExistence type="predicted"/>
<organism evidence="2 3">
    <name type="scientific">Iris pallida</name>
    <name type="common">Sweet iris</name>
    <dbReference type="NCBI Taxonomy" id="29817"/>
    <lineage>
        <taxon>Eukaryota</taxon>
        <taxon>Viridiplantae</taxon>
        <taxon>Streptophyta</taxon>
        <taxon>Embryophyta</taxon>
        <taxon>Tracheophyta</taxon>
        <taxon>Spermatophyta</taxon>
        <taxon>Magnoliopsida</taxon>
        <taxon>Liliopsida</taxon>
        <taxon>Asparagales</taxon>
        <taxon>Iridaceae</taxon>
        <taxon>Iridoideae</taxon>
        <taxon>Irideae</taxon>
        <taxon>Iris</taxon>
    </lineage>
</organism>
<dbReference type="AlphaFoldDB" id="A0AAX6HZX4"/>
<keyword evidence="3" id="KW-1185">Reference proteome</keyword>
<dbReference type="Proteomes" id="UP001140949">
    <property type="component" value="Unassembled WGS sequence"/>
</dbReference>
<comment type="caution">
    <text evidence="2">The sequence shown here is derived from an EMBL/GenBank/DDBJ whole genome shotgun (WGS) entry which is preliminary data.</text>
</comment>
<dbReference type="PANTHER" id="PTHR16166:SF143">
    <property type="entry name" value="PROTEIN SORTING-ASSOCIATED PROTEIN, PUTATIVE (DUF1162)-RELATED"/>
    <property type="match status" value="1"/>
</dbReference>
<dbReference type="EMBL" id="JANAVB010005599">
    <property type="protein sequence ID" value="KAJ6846034.1"/>
    <property type="molecule type" value="Genomic_DNA"/>
</dbReference>
<dbReference type="GO" id="GO:0006623">
    <property type="term" value="P:protein targeting to vacuole"/>
    <property type="evidence" value="ECO:0007669"/>
    <property type="project" value="TreeGrafter"/>
</dbReference>
<evidence type="ECO:0000259" key="1">
    <source>
        <dbReference type="Pfam" id="PF25036"/>
    </source>
</evidence>
<dbReference type="InterPro" id="IPR026847">
    <property type="entry name" value="VPS13"/>
</dbReference>
<name>A0AAX6HZX4_IRIPA</name>
<dbReference type="PANTHER" id="PTHR16166">
    <property type="entry name" value="VACUOLAR PROTEIN SORTING-ASSOCIATED PROTEIN VPS13"/>
    <property type="match status" value="1"/>
</dbReference>
<dbReference type="InterPro" id="IPR009543">
    <property type="entry name" value="VPS13_VAB"/>
</dbReference>
<gene>
    <name evidence="2" type="ORF">M6B38_278325</name>
</gene>
<dbReference type="Pfam" id="PF25036">
    <property type="entry name" value="VPS13_VAB"/>
    <property type="match status" value="1"/>
</dbReference>
<evidence type="ECO:0000313" key="3">
    <source>
        <dbReference type="Proteomes" id="UP001140949"/>
    </source>
</evidence>
<reference evidence="2" key="2">
    <citation type="submission" date="2023-04" db="EMBL/GenBank/DDBJ databases">
        <authorList>
            <person name="Bruccoleri R.E."/>
            <person name="Oakeley E.J."/>
            <person name="Faust A.-M."/>
            <person name="Dessus-Babus S."/>
            <person name="Altorfer M."/>
            <person name="Burckhardt D."/>
            <person name="Oertli M."/>
            <person name="Naumann U."/>
            <person name="Petersen F."/>
            <person name="Wong J."/>
        </authorList>
    </citation>
    <scope>NUCLEOTIDE SEQUENCE</scope>
    <source>
        <strain evidence="2">GSM-AAB239-AS_SAM_17_03QT</strain>
        <tissue evidence="2">Leaf</tissue>
    </source>
</reference>
<sequence>MDESCGAREICLSVPFLLYNCSGLLLTIVTSKHVTKGNAQVIPSSYQLIEDEQLSSEKEGLPILTSESSAHHLGINTHTISTRASTDFYLHHLSTKHFSLPIPYRHYSSIKDLDASGTHTLENGLPTSSHHLLRKAQDGVDHMQNRSSREVKPYMFAPFDHISASEVVVKVCASMPHSRGGNILNTTWSIPFPLVPASGSTNVTVPEECGPGAFLISVTSCPVAGELSGRTRAVTFQPRYVICNACSKDLCYRQKGTNAFYHLGVGQHSHLHWSDTTRELYISIRFNERGWQWSGSFLPDCLGDVQVKMHNYVSGTSNMVRVEVQNADMSICDKRMRNSSTNSSQLIVLSDDKTGFTPYRIDNFTMEAKAAHIPTEM</sequence>
<evidence type="ECO:0000313" key="2">
    <source>
        <dbReference type="EMBL" id="KAJ6846034.1"/>
    </source>
</evidence>